<dbReference type="InterPro" id="IPR046348">
    <property type="entry name" value="SIS_dom_sf"/>
</dbReference>
<name>A0A2P2DWM8_9LEPT</name>
<gene>
    <name evidence="9 11" type="primary">gmhA</name>
    <name evidence="11" type="ORF">LPTSP4_05260</name>
</gene>
<dbReference type="EMBL" id="BFBB01000002">
    <property type="protein sequence ID" value="GBF49017.1"/>
    <property type="molecule type" value="Genomic_DNA"/>
</dbReference>
<keyword evidence="12" id="KW-1185">Reference proteome</keyword>
<dbReference type="GO" id="GO:0008968">
    <property type="term" value="F:D-sedoheptulose 7-phosphate isomerase activity"/>
    <property type="evidence" value="ECO:0007669"/>
    <property type="project" value="UniProtKB-UniRule"/>
</dbReference>
<feature type="binding site" evidence="9">
    <location>
        <position position="173"/>
    </location>
    <ligand>
        <name>substrate</name>
    </ligand>
</feature>
<dbReference type="PANTHER" id="PTHR30390">
    <property type="entry name" value="SEDOHEPTULOSE 7-PHOSPHATE ISOMERASE / DNAA INITIATOR-ASSOCIATING FACTOR FOR REPLICATION INITIATION"/>
    <property type="match status" value="1"/>
</dbReference>
<comment type="catalytic activity">
    <reaction evidence="1 9">
        <text>2 D-sedoheptulose 7-phosphate = D-glycero-alpha-D-manno-heptose 7-phosphate + D-glycero-beta-D-manno-heptose 7-phosphate</text>
        <dbReference type="Rhea" id="RHEA:27489"/>
        <dbReference type="ChEBI" id="CHEBI:57483"/>
        <dbReference type="ChEBI" id="CHEBI:60203"/>
        <dbReference type="ChEBI" id="CHEBI:60204"/>
        <dbReference type="EC" id="5.3.1.28"/>
    </reaction>
</comment>
<evidence type="ECO:0000313" key="11">
    <source>
        <dbReference type="EMBL" id="GBF49017.1"/>
    </source>
</evidence>
<evidence type="ECO:0000313" key="12">
    <source>
        <dbReference type="Proteomes" id="UP000245133"/>
    </source>
</evidence>
<feature type="binding site" evidence="9">
    <location>
        <begin position="95"/>
        <end position="96"/>
    </location>
    <ligand>
        <name>substrate</name>
    </ligand>
</feature>
<feature type="binding site" evidence="9">
    <location>
        <position position="64"/>
    </location>
    <ligand>
        <name>Zn(2+)</name>
        <dbReference type="ChEBI" id="CHEBI:29105"/>
    </ligand>
</feature>
<comment type="miscellaneous">
    <text evidence="9">The reaction produces a racemic mixture of D-glycero-alpha-D-manno-heptose 7-phosphate and D-glycero-beta-D-manno-heptose 7-phosphate.</text>
</comment>
<dbReference type="AlphaFoldDB" id="A0A2P2DWM8"/>
<dbReference type="GO" id="GO:0008270">
    <property type="term" value="F:zinc ion binding"/>
    <property type="evidence" value="ECO:0007669"/>
    <property type="project" value="UniProtKB-UniRule"/>
</dbReference>
<dbReference type="OrthoDB" id="9781311at2"/>
<dbReference type="UniPathway" id="UPA00041">
    <property type="reaction ID" value="UER00436"/>
</dbReference>
<dbReference type="SUPFAM" id="SSF53697">
    <property type="entry name" value="SIS domain"/>
    <property type="match status" value="1"/>
</dbReference>
<feature type="binding site" evidence="9">
    <location>
        <position position="181"/>
    </location>
    <ligand>
        <name>Zn(2+)</name>
        <dbReference type="ChEBI" id="CHEBI:29105"/>
    </ligand>
</feature>
<dbReference type="HAMAP" id="MF_00067">
    <property type="entry name" value="GmhA"/>
    <property type="match status" value="1"/>
</dbReference>
<comment type="caution">
    <text evidence="11">The sequence shown here is derived from an EMBL/GenBank/DDBJ whole genome shotgun (WGS) entry which is preliminary data.</text>
</comment>
<dbReference type="PANTHER" id="PTHR30390:SF6">
    <property type="entry name" value="DNAA INITIATOR-ASSOCIATING PROTEIN DIAA"/>
    <property type="match status" value="1"/>
</dbReference>
<dbReference type="GO" id="GO:0097367">
    <property type="term" value="F:carbohydrate derivative binding"/>
    <property type="evidence" value="ECO:0007669"/>
    <property type="project" value="InterPro"/>
</dbReference>
<dbReference type="Gene3D" id="3.40.50.10490">
    <property type="entry name" value="Glucose-6-phosphate isomerase like protein, domain 1"/>
    <property type="match status" value="1"/>
</dbReference>
<comment type="function">
    <text evidence="9">Catalyzes the isomerization of sedoheptulose 7-phosphate in D-glycero-D-manno-heptose 7-phosphate.</text>
</comment>
<proteinExistence type="inferred from homology"/>
<dbReference type="EC" id="5.3.1.28" evidence="9"/>
<accession>A0A2P2DWM8</accession>
<feature type="binding site" evidence="9">
    <location>
        <position position="60"/>
    </location>
    <ligand>
        <name>Zn(2+)</name>
        <dbReference type="ChEBI" id="CHEBI:29105"/>
    </ligand>
</feature>
<feature type="binding site" evidence="9">
    <location>
        <begin position="121"/>
        <end position="123"/>
    </location>
    <ligand>
        <name>substrate</name>
    </ligand>
</feature>
<evidence type="ECO:0000256" key="1">
    <source>
        <dbReference type="ARBA" id="ARBA00000348"/>
    </source>
</evidence>
<evidence type="ECO:0000256" key="8">
    <source>
        <dbReference type="ARBA" id="ARBA00023277"/>
    </source>
</evidence>
<evidence type="ECO:0000256" key="9">
    <source>
        <dbReference type="HAMAP-Rule" id="MF_00067"/>
    </source>
</evidence>
<comment type="subcellular location">
    <subcellularLocation>
        <location evidence="2 9">Cytoplasm</location>
    </subcellularLocation>
</comment>
<dbReference type="GO" id="GO:0005737">
    <property type="term" value="C:cytoplasm"/>
    <property type="evidence" value="ECO:0007669"/>
    <property type="project" value="UniProtKB-SubCell"/>
</dbReference>
<evidence type="ECO:0000256" key="6">
    <source>
        <dbReference type="ARBA" id="ARBA00022833"/>
    </source>
</evidence>
<dbReference type="GO" id="GO:2001061">
    <property type="term" value="P:D-glycero-D-manno-heptose 7-phosphate biosynthetic process"/>
    <property type="evidence" value="ECO:0007669"/>
    <property type="project" value="UniProtKB-UniPathway"/>
</dbReference>
<dbReference type="PROSITE" id="PS51464">
    <property type="entry name" value="SIS"/>
    <property type="match status" value="1"/>
</dbReference>
<reference evidence="11 12" key="1">
    <citation type="submission" date="2018-02" db="EMBL/GenBank/DDBJ databases">
        <title>Novel Leptospira species isolated from soil and water in Japan.</title>
        <authorList>
            <person name="Nakao R."/>
            <person name="Masuzawa T."/>
        </authorList>
    </citation>
    <scope>NUCLEOTIDE SEQUENCE [LARGE SCALE GENOMIC DNA]</scope>
    <source>
        <strain evidence="11 12">YH101</strain>
    </source>
</reference>
<sequence length="195" mass="20907">MKYQSLIKSTILDSIETKQKVLESNREHIEKAALLCIETLQKGGTLYFCGNGGSSSDASHIAAELVVRYKGGNERKALPAIALNADSGVLTACGNDYGYEHVFRRQVEAFGKPGDLFFGITTSGNSANIILALEEAKKIGLKSILLLGGTGGKLKGEAEVEIIVPSNVTARIQESHIMIGHIICSIIEKDLFGLD</sequence>
<keyword evidence="6 9" id="KW-0862">Zinc</keyword>
<comment type="similarity">
    <text evidence="3 9">Belongs to the SIS family. GmhA subfamily.</text>
</comment>
<dbReference type="RefSeq" id="WP_108973424.1">
    <property type="nucleotide sequence ID" value="NZ_BFBB01000002.1"/>
</dbReference>
<dbReference type="CDD" id="cd05006">
    <property type="entry name" value="SIS_GmhA"/>
    <property type="match status" value="1"/>
</dbReference>
<organism evidence="11 12">
    <name type="scientific">Leptospira ryugenii</name>
    <dbReference type="NCBI Taxonomy" id="1917863"/>
    <lineage>
        <taxon>Bacteria</taxon>
        <taxon>Pseudomonadati</taxon>
        <taxon>Spirochaetota</taxon>
        <taxon>Spirochaetia</taxon>
        <taxon>Leptospirales</taxon>
        <taxon>Leptospiraceae</taxon>
        <taxon>Leptospira</taxon>
    </lineage>
</organism>
<dbReference type="Pfam" id="PF13580">
    <property type="entry name" value="SIS_2"/>
    <property type="match status" value="1"/>
</dbReference>
<dbReference type="InterPro" id="IPR001347">
    <property type="entry name" value="SIS_dom"/>
</dbReference>
<evidence type="ECO:0000256" key="4">
    <source>
        <dbReference type="ARBA" id="ARBA00022490"/>
    </source>
</evidence>
<evidence type="ECO:0000256" key="5">
    <source>
        <dbReference type="ARBA" id="ARBA00022723"/>
    </source>
</evidence>
<dbReference type="Proteomes" id="UP000245133">
    <property type="component" value="Unassembled WGS sequence"/>
</dbReference>
<dbReference type="InterPro" id="IPR004515">
    <property type="entry name" value="Phosphoheptose_Isoase"/>
</dbReference>
<keyword evidence="5 9" id="KW-0479">Metal-binding</keyword>
<feature type="binding site" evidence="9">
    <location>
        <begin position="51"/>
        <end position="53"/>
    </location>
    <ligand>
        <name>substrate</name>
    </ligand>
</feature>
<dbReference type="InterPro" id="IPR035461">
    <property type="entry name" value="GmhA/DiaA"/>
</dbReference>
<feature type="binding site" evidence="9">
    <location>
        <position position="126"/>
    </location>
    <ligand>
        <name>substrate</name>
    </ligand>
</feature>
<dbReference type="InterPro" id="IPR050099">
    <property type="entry name" value="SIS_GmhA/DiaA_subfam"/>
</dbReference>
<comment type="pathway">
    <text evidence="9">Carbohydrate biosynthesis; D-glycero-D-manno-heptose 7-phosphate biosynthesis; D-glycero-alpha-D-manno-heptose 7-phosphate and D-glycero-beta-D-manno-heptose 7-phosphate from sedoheptulose 7-phosphate: step 1/1.</text>
</comment>
<evidence type="ECO:0000256" key="3">
    <source>
        <dbReference type="ARBA" id="ARBA00009894"/>
    </source>
</evidence>
<feature type="binding site" evidence="9">
    <location>
        <position position="64"/>
    </location>
    <ligand>
        <name>substrate</name>
    </ligand>
</feature>
<protein>
    <recommendedName>
        <fullName evidence="9">Phosphoheptose isomerase</fullName>
        <ecNumber evidence="9">5.3.1.28</ecNumber>
    </recommendedName>
    <alternativeName>
        <fullName evidence="9">Sedoheptulose 7-phosphate isomerase</fullName>
    </alternativeName>
</protein>
<dbReference type="GO" id="GO:0005975">
    <property type="term" value="P:carbohydrate metabolic process"/>
    <property type="evidence" value="ECO:0007669"/>
    <property type="project" value="UniProtKB-UniRule"/>
</dbReference>
<keyword evidence="4 9" id="KW-0963">Cytoplasm</keyword>
<evidence type="ECO:0000256" key="7">
    <source>
        <dbReference type="ARBA" id="ARBA00023235"/>
    </source>
</evidence>
<feature type="binding site" evidence="9">
    <location>
        <position position="173"/>
    </location>
    <ligand>
        <name>Zn(2+)</name>
        <dbReference type="ChEBI" id="CHEBI:29105"/>
    </ligand>
</feature>
<evidence type="ECO:0000259" key="10">
    <source>
        <dbReference type="PROSITE" id="PS51464"/>
    </source>
</evidence>
<keyword evidence="7 9" id="KW-0413">Isomerase</keyword>
<feature type="domain" description="SIS" evidence="10">
    <location>
        <begin position="36"/>
        <end position="195"/>
    </location>
</feature>
<keyword evidence="8 9" id="KW-0119">Carbohydrate metabolism</keyword>
<comment type="cofactor">
    <cofactor evidence="9">
        <name>Zn(2+)</name>
        <dbReference type="ChEBI" id="CHEBI:29105"/>
    </cofactor>
    <text evidence="9">Binds 1 zinc ion per subunit.</text>
</comment>
<evidence type="ECO:0000256" key="2">
    <source>
        <dbReference type="ARBA" id="ARBA00004496"/>
    </source>
</evidence>